<dbReference type="EMBL" id="JBHSGA010000003">
    <property type="protein sequence ID" value="MFC4525451.1"/>
    <property type="molecule type" value="Genomic_DNA"/>
</dbReference>
<name>A0ABV9BXI1_9GAMM</name>
<reference evidence="3" key="1">
    <citation type="journal article" date="2019" name="Int. J. Syst. Evol. Microbiol.">
        <title>The Global Catalogue of Microorganisms (GCM) 10K type strain sequencing project: providing services to taxonomists for standard genome sequencing and annotation.</title>
        <authorList>
            <consortium name="The Broad Institute Genomics Platform"/>
            <consortium name="The Broad Institute Genome Sequencing Center for Infectious Disease"/>
            <person name="Wu L."/>
            <person name="Ma J."/>
        </authorList>
    </citation>
    <scope>NUCLEOTIDE SEQUENCE [LARGE SCALE GENOMIC DNA]</scope>
    <source>
        <strain evidence="3">CCM 4481</strain>
    </source>
</reference>
<keyword evidence="3" id="KW-1185">Reference proteome</keyword>
<gene>
    <name evidence="2" type="ORF">ACFO5W_02265</name>
</gene>
<dbReference type="InterPro" id="IPR036291">
    <property type="entry name" value="NAD(P)-bd_dom_sf"/>
</dbReference>
<evidence type="ECO:0000259" key="1">
    <source>
        <dbReference type="Pfam" id="PF01370"/>
    </source>
</evidence>
<dbReference type="Proteomes" id="UP001595961">
    <property type="component" value="Unassembled WGS sequence"/>
</dbReference>
<accession>A0ABV9BXI1</accession>
<proteinExistence type="predicted"/>
<dbReference type="PANTHER" id="PTHR12126:SF11">
    <property type="entry name" value="NADH DEHYDROGENASE [UBIQUINONE] 1 ALPHA SUBCOMPLEX SUBUNIT 9, MITOCHONDRIAL"/>
    <property type="match status" value="1"/>
</dbReference>
<evidence type="ECO:0000313" key="2">
    <source>
        <dbReference type="EMBL" id="MFC4525451.1"/>
    </source>
</evidence>
<dbReference type="PANTHER" id="PTHR12126">
    <property type="entry name" value="NADH-UBIQUINONE OXIDOREDUCTASE 39 KDA SUBUNIT-RELATED"/>
    <property type="match status" value="1"/>
</dbReference>
<dbReference type="SUPFAM" id="SSF51735">
    <property type="entry name" value="NAD(P)-binding Rossmann-fold domains"/>
    <property type="match status" value="1"/>
</dbReference>
<feature type="domain" description="NAD-dependent epimerase/dehydratase" evidence="1">
    <location>
        <begin position="114"/>
        <end position="187"/>
    </location>
</feature>
<evidence type="ECO:0000313" key="3">
    <source>
        <dbReference type="Proteomes" id="UP001595961"/>
    </source>
</evidence>
<dbReference type="InterPro" id="IPR001509">
    <property type="entry name" value="Epimerase_deHydtase"/>
</dbReference>
<organism evidence="2 3">
    <name type="scientific">Dyella halodurans</name>
    <dbReference type="NCBI Taxonomy" id="1920171"/>
    <lineage>
        <taxon>Bacteria</taxon>
        <taxon>Pseudomonadati</taxon>
        <taxon>Pseudomonadota</taxon>
        <taxon>Gammaproteobacteria</taxon>
        <taxon>Lysobacterales</taxon>
        <taxon>Rhodanobacteraceae</taxon>
        <taxon>Dyella</taxon>
    </lineage>
</organism>
<sequence>MTVVIFGASSQIGHFLLPRLRARGENVVAISRQARVDGSGVTWVKGRLPDAVPVVPKPSAIISFGPLLAVSQWLSKIDPVPGLRVIATSSMSAESKQASDVPAERAISQMLRDGEAALAAACERHGYPWTVFRPTLIYGAGLDKSLSPIARRAMRQRVFPLLAGRGLRQPVHADDIAQAVIAALDQPGAAGLVLPLGGGERLPASEMFARVRASLPVATVPVPLPAWLLRLGRHAVPRLRGPLTRLDADLIADNSGVQGLLGISPRPFRPDAACWTPAAPSL</sequence>
<dbReference type="Pfam" id="PF01370">
    <property type="entry name" value="Epimerase"/>
    <property type="match status" value="1"/>
</dbReference>
<protein>
    <submittedName>
        <fullName evidence="2">NAD-dependent epimerase/dehydratase family protein</fullName>
    </submittedName>
</protein>
<dbReference type="RefSeq" id="WP_266149523.1">
    <property type="nucleotide sequence ID" value="NZ_CP064028.1"/>
</dbReference>
<comment type="caution">
    <text evidence="2">The sequence shown here is derived from an EMBL/GenBank/DDBJ whole genome shotgun (WGS) entry which is preliminary data.</text>
</comment>
<dbReference type="InterPro" id="IPR051207">
    <property type="entry name" value="ComplexI_NDUFA9_subunit"/>
</dbReference>
<dbReference type="Gene3D" id="3.40.50.720">
    <property type="entry name" value="NAD(P)-binding Rossmann-like Domain"/>
    <property type="match status" value="2"/>
</dbReference>